<dbReference type="EC" id="3.2.1.17" evidence="4"/>
<dbReference type="Gene3D" id="3.20.20.80">
    <property type="entry name" value="Glycosidases"/>
    <property type="match status" value="1"/>
</dbReference>
<dbReference type="CDD" id="cd00599">
    <property type="entry name" value="GH25_muramidase"/>
    <property type="match status" value="1"/>
</dbReference>
<dbReference type="EMBL" id="ACPB03029868">
    <property type="status" value="NOT_ANNOTATED_CDS"/>
    <property type="molecule type" value="Genomic_DNA"/>
</dbReference>
<dbReference type="GO" id="GO:0009253">
    <property type="term" value="P:peptidoglycan catabolic process"/>
    <property type="evidence" value="ECO:0007669"/>
    <property type="project" value="InterPro"/>
</dbReference>
<dbReference type="InterPro" id="IPR018077">
    <property type="entry name" value="Glyco_hydro_fam25_subgr"/>
</dbReference>
<reference evidence="5" key="1">
    <citation type="submission" date="2015-05" db="UniProtKB">
        <authorList>
            <consortium name="EnsemblMetazoa"/>
        </authorList>
    </citation>
    <scope>IDENTIFICATION</scope>
</reference>
<evidence type="ECO:0000256" key="2">
    <source>
        <dbReference type="ARBA" id="ARBA00022801"/>
    </source>
</evidence>
<protein>
    <recommendedName>
        <fullName evidence="4">Lysozyme</fullName>
        <ecNumber evidence="4">3.2.1.17</ecNumber>
    </recommendedName>
</protein>
<evidence type="ECO:0000256" key="1">
    <source>
        <dbReference type="ARBA" id="ARBA00010646"/>
    </source>
</evidence>
<evidence type="ECO:0000256" key="4">
    <source>
        <dbReference type="RuleBase" id="RU361176"/>
    </source>
</evidence>
<dbReference type="SUPFAM" id="SSF51445">
    <property type="entry name" value="(Trans)glycosidases"/>
    <property type="match status" value="1"/>
</dbReference>
<dbReference type="InterPro" id="IPR002053">
    <property type="entry name" value="Glyco_hydro_25"/>
</dbReference>
<dbReference type="VEuPathDB" id="VectorBase:RPRC006186"/>
<dbReference type="OMA" id="TSWWTQC"/>
<sequence>MSLVNNDNCFDKGIDVSKWQGAIDWEEVAESGVKHAFIKMTEGGTYVDPKFVENWNNAKLANINVNCYHYFRALSSTPQEQFNNIKKVLSSVGFDSTKNSLAIDVEKSRNEAATPEQMADNLHSLLSFLSKDSELSCQATFIYCSPSYWDSGVKWDKYDFSIYPLWIANWNVEAPHLPLTWKNAGQSWSWWQYSSKGKISGITENVVDLDWVKRSA</sequence>
<proteinExistence type="inferred from homology"/>
<dbReference type="PANTHER" id="PTHR34135">
    <property type="entry name" value="LYSOZYME"/>
    <property type="match status" value="1"/>
</dbReference>
<keyword evidence="6" id="KW-1185">Reference proteome</keyword>
<dbReference type="PROSITE" id="PS00953">
    <property type="entry name" value="GLYCOSYL_HYDROL_F25_1"/>
    <property type="match status" value="1"/>
</dbReference>
<dbReference type="InterPro" id="IPR008270">
    <property type="entry name" value="Glyco_hydro_25_AS"/>
</dbReference>
<dbReference type="EnsemblMetazoa" id="RPRC006186-RA">
    <property type="protein sequence ID" value="RPRC006186-PA"/>
    <property type="gene ID" value="RPRC006186"/>
</dbReference>
<organism evidence="5 6">
    <name type="scientific">Rhodnius prolixus</name>
    <name type="common">Triatomid bug</name>
    <dbReference type="NCBI Taxonomy" id="13249"/>
    <lineage>
        <taxon>Eukaryota</taxon>
        <taxon>Metazoa</taxon>
        <taxon>Ecdysozoa</taxon>
        <taxon>Arthropoda</taxon>
        <taxon>Hexapoda</taxon>
        <taxon>Insecta</taxon>
        <taxon>Pterygota</taxon>
        <taxon>Neoptera</taxon>
        <taxon>Paraneoptera</taxon>
        <taxon>Hemiptera</taxon>
        <taxon>Heteroptera</taxon>
        <taxon>Panheteroptera</taxon>
        <taxon>Cimicomorpha</taxon>
        <taxon>Reduviidae</taxon>
        <taxon>Triatominae</taxon>
        <taxon>Rhodnius</taxon>
    </lineage>
</organism>
<accession>T1HQ62</accession>
<dbReference type="SMART" id="SM00641">
    <property type="entry name" value="Glyco_25"/>
    <property type="match status" value="1"/>
</dbReference>
<dbReference type="PANTHER" id="PTHR34135:SF2">
    <property type="entry name" value="LYSOZYME"/>
    <property type="match status" value="1"/>
</dbReference>
<evidence type="ECO:0000313" key="5">
    <source>
        <dbReference type="EnsemblMetazoa" id="RPRC006186-PA"/>
    </source>
</evidence>
<dbReference type="Pfam" id="PF01183">
    <property type="entry name" value="Glyco_hydro_25"/>
    <property type="match status" value="1"/>
</dbReference>
<comment type="catalytic activity">
    <reaction evidence="4">
        <text>Hydrolysis of (1-&gt;4)-beta-linkages between N-acetylmuramic acid and N-acetyl-D-glucosamine residues in a peptidoglycan and between N-acetyl-D-glucosamine residues in chitodextrins.</text>
        <dbReference type="EC" id="3.2.1.17"/>
    </reaction>
</comment>
<dbReference type="GO" id="GO:0016052">
    <property type="term" value="P:carbohydrate catabolic process"/>
    <property type="evidence" value="ECO:0007669"/>
    <property type="project" value="TreeGrafter"/>
</dbReference>
<dbReference type="AlphaFoldDB" id="T1HQ62"/>
<evidence type="ECO:0000256" key="3">
    <source>
        <dbReference type="ARBA" id="ARBA00023295"/>
    </source>
</evidence>
<name>T1HQ62_RHOPR</name>
<dbReference type="Proteomes" id="UP000015103">
    <property type="component" value="Unassembled WGS sequence"/>
</dbReference>
<comment type="similarity">
    <text evidence="1 4">Belongs to the glycosyl hydrolase 25 family.</text>
</comment>
<dbReference type="PROSITE" id="PS51904">
    <property type="entry name" value="GLYCOSYL_HYDROL_F25_2"/>
    <property type="match status" value="1"/>
</dbReference>
<dbReference type="InterPro" id="IPR017853">
    <property type="entry name" value="GH"/>
</dbReference>
<keyword evidence="2 4" id="KW-0378">Hydrolase</keyword>
<keyword evidence="3 4" id="KW-0326">Glycosidase</keyword>
<dbReference type="GO" id="GO:0016998">
    <property type="term" value="P:cell wall macromolecule catabolic process"/>
    <property type="evidence" value="ECO:0007669"/>
    <property type="project" value="InterPro"/>
</dbReference>
<dbReference type="GO" id="GO:0003796">
    <property type="term" value="F:lysozyme activity"/>
    <property type="evidence" value="ECO:0007669"/>
    <property type="project" value="UniProtKB-EC"/>
</dbReference>
<dbReference type="InParanoid" id="T1HQ62"/>
<evidence type="ECO:0000313" key="6">
    <source>
        <dbReference type="Proteomes" id="UP000015103"/>
    </source>
</evidence>
<dbReference type="STRING" id="13249.T1HQ62"/>
<dbReference type="HOGENOM" id="CLU_044973_6_2_1"/>